<accession>A0A505DHQ6</accession>
<name>A0A505DHQ6_9ACTN</name>
<sequence length="338" mass="36668">MAAPAPHRTDTLKESHWTAKRHGLITRLCEEAVAEAPAVRSLSHYSNGILDFAVFRASRAPLSSLVTEVGDEAQNESLPGSRLLLCAQDLGAVLRPLGTGELMRTVLANARGGLWGGRARPGEFLAAVTDVPDGVPAMDAAMNRLVTRIRAEVHSLPDEKPGGDPGAKPYLQTGATTSEGPQVDFGTAAVPDTLYEQRLRDLWRTHVNTTDLQYAGYYRDWTLVCVGDVFDAHELGPRFIDVSVRTRRTAYRDLSRSLRGHLVRLTDALGLVAPADAGHAPVDRLVLDVQEGAVYVLWTSPRAFLLGVTLDQRHVDNAERRLRGLGQAVAGVTVPPPR</sequence>
<dbReference type="Proteomes" id="UP000317378">
    <property type="component" value="Unassembled WGS sequence"/>
</dbReference>
<protein>
    <submittedName>
        <fullName evidence="1">Uncharacterized protein</fullName>
    </submittedName>
</protein>
<proteinExistence type="predicted"/>
<reference evidence="1 2" key="1">
    <citation type="submission" date="2019-06" db="EMBL/GenBank/DDBJ databases">
        <title>Streptomyces sporangiiformans sp. nov., a novel actinomycete isolated from soil in Mount Song.</title>
        <authorList>
            <person name="Han L."/>
        </authorList>
    </citation>
    <scope>NUCLEOTIDE SEQUENCE [LARGE SCALE GENOMIC DNA]</scope>
    <source>
        <strain evidence="1 2">NEAU-SSA 1</strain>
    </source>
</reference>
<keyword evidence="2" id="KW-1185">Reference proteome</keyword>
<evidence type="ECO:0000313" key="2">
    <source>
        <dbReference type="Proteomes" id="UP000317378"/>
    </source>
</evidence>
<dbReference type="AlphaFoldDB" id="A0A505DHQ6"/>
<dbReference type="EMBL" id="VCHX02000120">
    <property type="protein sequence ID" value="TPQ21325.1"/>
    <property type="molecule type" value="Genomic_DNA"/>
</dbReference>
<dbReference type="RefSeq" id="WP_119101081.1">
    <property type="nucleotide sequence ID" value="NZ_QXMJ01000120.1"/>
</dbReference>
<evidence type="ECO:0000313" key="1">
    <source>
        <dbReference type="EMBL" id="TPQ21325.1"/>
    </source>
</evidence>
<dbReference type="OrthoDB" id="3354731at2"/>
<gene>
    <name evidence="1" type="ORF">FGD71_015720</name>
</gene>
<organism evidence="1 2">
    <name type="scientific">Streptomyces sporangiiformans</name>
    <dbReference type="NCBI Taxonomy" id="2315329"/>
    <lineage>
        <taxon>Bacteria</taxon>
        <taxon>Bacillati</taxon>
        <taxon>Actinomycetota</taxon>
        <taxon>Actinomycetes</taxon>
        <taxon>Kitasatosporales</taxon>
        <taxon>Streptomycetaceae</taxon>
        <taxon>Streptomyces</taxon>
    </lineage>
</organism>
<comment type="caution">
    <text evidence="1">The sequence shown here is derived from an EMBL/GenBank/DDBJ whole genome shotgun (WGS) entry which is preliminary data.</text>
</comment>